<comment type="caution">
    <text evidence="2">The sequence shown here is derived from an EMBL/GenBank/DDBJ whole genome shotgun (WGS) entry which is preliminary data.</text>
</comment>
<sequence>MQLNRHDKYFSFNPPIQLKWIWIGLLFLNLIVYDLTAQINLKTQDVVNLFEDHHHGIWINHFTGSNSEQDQIILSLGNDQKDYKGIIQNLSTRTITFIEGTYIPDTLKCIITDSTGTILGTLLGSFQDSFLTARILYNYKKQGSLIQLKQIPRIQSKLLDCPPQLNYFSSKMDSMKYRIFIQNNGDGIILGRLENWIDTITYILRGNCVNESCNRSVVNVYNLNNIKLGQIQLDVKNSNLHLSKLTGVCDSLNLKIAKNYPFACKTNTLNSSLLSAQYLNLDDKAYIKWINDYIIQYNQKLALEQTGMDSMHMQKSFLTMDVAWISDYWISGDILITESNNKTKKSSFNYSFRQNENLDIADLFEKEVDIKLLIDPLIHDQKTKLAASGTKGYKHFIMNDEFKHWTLWPQGICFSSEANTIWGTQHLLIPYKLLKNQIRKNGPLKRVL</sequence>
<proteinExistence type="predicted"/>
<keyword evidence="1" id="KW-0472">Membrane</keyword>
<protein>
    <submittedName>
        <fullName evidence="2">Uncharacterized protein</fullName>
    </submittedName>
</protein>
<gene>
    <name evidence="2" type="ORF">IPO85_06505</name>
</gene>
<keyword evidence="1" id="KW-1133">Transmembrane helix</keyword>
<evidence type="ECO:0000313" key="2">
    <source>
        <dbReference type="EMBL" id="MBK9717152.1"/>
    </source>
</evidence>
<dbReference type="EMBL" id="JADKFW010000004">
    <property type="protein sequence ID" value="MBK9717152.1"/>
    <property type="molecule type" value="Genomic_DNA"/>
</dbReference>
<accession>A0A9D7S769</accession>
<evidence type="ECO:0000256" key="1">
    <source>
        <dbReference type="SAM" id="Phobius"/>
    </source>
</evidence>
<dbReference type="AlphaFoldDB" id="A0A9D7S769"/>
<feature type="transmembrane region" description="Helical" evidence="1">
    <location>
        <begin position="20"/>
        <end position="41"/>
    </location>
</feature>
<name>A0A9D7S769_9BACT</name>
<reference evidence="2 3" key="1">
    <citation type="submission" date="2020-10" db="EMBL/GenBank/DDBJ databases">
        <title>Connecting structure to function with the recovery of over 1000 high-quality activated sludge metagenome-assembled genomes encoding full-length rRNA genes using long-read sequencing.</title>
        <authorList>
            <person name="Singleton C.M."/>
            <person name="Petriglieri F."/>
            <person name="Kristensen J.M."/>
            <person name="Kirkegaard R.H."/>
            <person name="Michaelsen T.Y."/>
            <person name="Andersen M.H."/>
            <person name="Karst S.M."/>
            <person name="Dueholm M.S."/>
            <person name="Nielsen P.H."/>
            <person name="Albertsen M."/>
        </authorList>
    </citation>
    <scope>NUCLEOTIDE SEQUENCE [LARGE SCALE GENOMIC DNA]</scope>
    <source>
        <strain evidence="2">Ribe_18-Q3-R11-54_BAT3C.373</strain>
    </source>
</reference>
<keyword evidence="1" id="KW-0812">Transmembrane</keyword>
<evidence type="ECO:0000313" key="3">
    <source>
        <dbReference type="Proteomes" id="UP000808349"/>
    </source>
</evidence>
<dbReference type="Proteomes" id="UP000808349">
    <property type="component" value="Unassembled WGS sequence"/>
</dbReference>
<organism evidence="2 3">
    <name type="scientific">Candidatus Defluviibacterium haderslevense</name>
    <dbReference type="NCBI Taxonomy" id="2981993"/>
    <lineage>
        <taxon>Bacteria</taxon>
        <taxon>Pseudomonadati</taxon>
        <taxon>Bacteroidota</taxon>
        <taxon>Saprospiria</taxon>
        <taxon>Saprospirales</taxon>
        <taxon>Saprospiraceae</taxon>
        <taxon>Candidatus Defluviibacterium</taxon>
    </lineage>
</organism>